<dbReference type="InterPro" id="IPR050710">
    <property type="entry name" value="Band7/mec-2_domain"/>
</dbReference>
<evidence type="ECO:0000313" key="4">
    <source>
        <dbReference type="EMBL" id="KAG2266543.1"/>
    </source>
</evidence>
<feature type="compositionally biased region" description="Polar residues" evidence="2">
    <location>
        <begin position="112"/>
        <end position="141"/>
    </location>
</feature>
<evidence type="ECO:0000256" key="2">
    <source>
        <dbReference type="SAM" id="MobiDB-lite"/>
    </source>
</evidence>
<dbReference type="Pfam" id="PF16200">
    <property type="entry name" value="Band_7_C"/>
    <property type="match status" value="1"/>
</dbReference>
<proteinExistence type="inferred from homology"/>
<reference evidence="4 5" key="1">
    <citation type="submission" date="2020-02" db="EMBL/GenBank/DDBJ databases">
        <authorList>
            <person name="Ma Q."/>
            <person name="Huang Y."/>
            <person name="Song X."/>
            <person name="Pei D."/>
        </authorList>
    </citation>
    <scope>NUCLEOTIDE SEQUENCE [LARGE SCALE GENOMIC DNA]</scope>
    <source>
        <strain evidence="4">Sxm20200214</strain>
        <tissue evidence="4">Leaf</tissue>
    </source>
</reference>
<dbReference type="GO" id="GO:0007005">
    <property type="term" value="P:mitochondrion organization"/>
    <property type="evidence" value="ECO:0007669"/>
    <property type="project" value="TreeGrafter"/>
</dbReference>
<comment type="similarity">
    <text evidence="1">Belongs to the band 7/mec-2 family.</text>
</comment>
<organism evidence="4 5">
    <name type="scientific">Brassica carinata</name>
    <name type="common">Ethiopian mustard</name>
    <name type="synonym">Abyssinian cabbage</name>
    <dbReference type="NCBI Taxonomy" id="52824"/>
    <lineage>
        <taxon>Eukaryota</taxon>
        <taxon>Viridiplantae</taxon>
        <taxon>Streptophyta</taxon>
        <taxon>Embryophyta</taxon>
        <taxon>Tracheophyta</taxon>
        <taxon>Spermatophyta</taxon>
        <taxon>Magnoliopsida</taxon>
        <taxon>eudicotyledons</taxon>
        <taxon>Gunneridae</taxon>
        <taxon>Pentapetalae</taxon>
        <taxon>rosids</taxon>
        <taxon>malvids</taxon>
        <taxon>Brassicales</taxon>
        <taxon>Brassicaceae</taxon>
        <taxon>Brassiceae</taxon>
        <taxon>Brassica</taxon>
    </lineage>
</organism>
<dbReference type="InterPro" id="IPR032435">
    <property type="entry name" value="STML2-like_C"/>
</dbReference>
<sequence>MRERQAHINIADGKKIYVTLASEAAKTNQVNRAYGEAEAILARSQATVRGLAMLSQSLKETGGVEAVSLRFAEQYIQAFSNIAKERDDQETSGVEGDWEDIDEKDISEGSKNRSGSTIFETEKPGQTSEPVFSLQSRNKEP</sequence>
<keyword evidence="5" id="KW-1185">Reference proteome</keyword>
<accession>A0A8X7QAX9</accession>
<feature type="domain" description="STML2-like C-terminal extension" evidence="3">
    <location>
        <begin position="53"/>
        <end position="85"/>
    </location>
</feature>
<name>A0A8X7QAX9_BRACI</name>
<dbReference type="Proteomes" id="UP000886595">
    <property type="component" value="Unassembled WGS sequence"/>
</dbReference>
<dbReference type="OrthoDB" id="1112276at2759"/>
<comment type="caution">
    <text evidence="4">The sequence shown here is derived from an EMBL/GenBank/DDBJ whole genome shotgun (WGS) entry which is preliminary data.</text>
</comment>
<evidence type="ECO:0000313" key="5">
    <source>
        <dbReference type="Proteomes" id="UP000886595"/>
    </source>
</evidence>
<dbReference type="EMBL" id="JAAMPC010000014">
    <property type="protein sequence ID" value="KAG2266543.1"/>
    <property type="molecule type" value="Genomic_DNA"/>
</dbReference>
<dbReference type="PANTHER" id="PTHR43327">
    <property type="entry name" value="STOMATIN-LIKE PROTEIN 2, MITOCHONDRIAL"/>
    <property type="match status" value="1"/>
</dbReference>
<evidence type="ECO:0000259" key="3">
    <source>
        <dbReference type="Pfam" id="PF16200"/>
    </source>
</evidence>
<evidence type="ECO:0000256" key="1">
    <source>
        <dbReference type="ARBA" id="ARBA00008164"/>
    </source>
</evidence>
<feature type="region of interest" description="Disordered" evidence="2">
    <location>
        <begin position="85"/>
        <end position="141"/>
    </location>
</feature>
<dbReference type="AlphaFoldDB" id="A0A8X7QAX9"/>
<protein>
    <recommendedName>
        <fullName evidence="3">STML2-like C-terminal extension domain-containing protein</fullName>
    </recommendedName>
</protein>
<dbReference type="GO" id="GO:0005739">
    <property type="term" value="C:mitochondrion"/>
    <property type="evidence" value="ECO:0007669"/>
    <property type="project" value="TreeGrafter"/>
</dbReference>
<gene>
    <name evidence="4" type="ORF">Bca52824_073622</name>
</gene>
<dbReference type="PANTHER" id="PTHR43327:SF10">
    <property type="entry name" value="STOMATIN-LIKE PROTEIN 2, MITOCHONDRIAL"/>
    <property type="match status" value="1"/>
</dbReference>